<keyword evidence="2" id="KW-0472">Membrane</keyword>
<keyword evidence="6" id="KW-0378">Hydrolase</keyword>
<protein>
    <submittedName>
        <fullName evidence="6">Carboxypeptidase family protein</fullName>
    </submittedName>
</protein>
<evidence type="ECO:0000256" key="3">
    <source>
        <dbReference type="ARBA" id="ARBA00023237"/>
    </source>
</evidence>
<comment type="caution">
    <text evidence="6">The sequence shown here is derived from an EMBL/GenBank/DDBJ whole genome shotgun (WGS) entry which is preliminary data.</text>
</comment>
<dbReference type="SUPFAM" id="SSF56935">
    <property type="entry name" value="Porins"/>
    <property type="match status" value="1"/>
</dbReference>
<evidence type="ECO:0000256" key="2">
    <source>
        <dbReference type="ARBA" id="ARBA00023136"/>
    </source>
</evidence>
<gene>
    <name evidence="6" type="ORF">C7378_3461</name>
</gene>
<accession>A0A4R1KWP8</accession>
<keyword evidence="3" id="KW-0998">Cell outer membrane</keyword>
<keyword evidence="4" id="KW-0732">Signal</keyword>
<dbReference type="Pfam" id="PF25183">
    <property type="entry name" value="OMP_b-brl_4"/>
    <property type="match status" value="1"/>
</dbReference>
<feature type="domain" description="TonB-dependent transporter Oar-like beta-barrel" evidence="5">
    <location>
        <begin position="254"/>
        <end position="1183"/>
    </location>
</feature>
<dbReference type="InterPro" id="IPR036942">
    <property type="entry name" value="Beta-barrel_TonB_sf"/>
</dbReference>
<evidence type="ECO:0000313" key="7">
    <source>
        <dbReference type="Proteomes" id="UP000295210"/>
    </source>
</evidence>
<dbReference type="EMBL" id="SMGK01000008">
    <property type="protein sequence ID" value="TCK69715.1"/>
    <property type="molecule type" value="Genomic_DNA"/>
</dbReference>
<dbReference type="Gene3D" id="2.60.40.1120">
    <property type="entry name" value="Carboxypeptidase-like, regulatory domain"/>
    <property type="match status" value="1"/>
</dbReference>
<evidence type="ECO:0000256" key="1">
    <source>
        <dbReference type="ARBA" id="ARBA00004442"/>
    </source>
</evidence>
<feature type="signal peptide" evidence="4">
    <location>
        <begin position="1"/>
        <end position="27"/>
    </location>
</feature>
<dbReference type="Pfam" id="PF13620">
    <property type="entry name" value="CarboxypepD_reg"/>
    <property type="match status" value="1"/>
</dbReference>
<keyword evidence="6" id="KW-0121">Carboxypeptidase</keyword>
<name>A0A4R1KWP8_9BACT</name>
<keyword evidence="6" id="KW-0645">Protease</keyword>
<keyword evidence="7" id="KW-1185">Reference proteome</keyword>
<evidence type="ECO:0000256" key="4">
    <source>
        <dbReference type="SAM" id="SignalP"/>
    </source>
</evidence>
<dbReference type="OrthoDB" id="97893at2"/>
<dbReference type="InterPro" id="IPR057601">
    <property type="entry name" value="Oar-like_b-barrel"/>
</dbReference>
<comment type="subcellular location">
    <subcellularLocation>
        <location evidence="1">Cell outer membrane</location>
    </subcellularLocation>
</comment>
<dbReference type="InterPro" id="IPR008969">
    <property type="entry name" value="CarboxyPept-like_regulatory"/>
</dbReference>
<reference evidence="6 7" key="1">
    <citation type="submission" date="2019-03" db="EMBL/GenBank/DDBJ databases">
        <title>Genomic Encyclopedia of Type Strains, Phase IV (KMG-IV): sequencing the most valuable type-strain genomes for metagenomic binning, comparative biology and taxonomic classification.</title>
        <authorList>
            <person name="Goeker M."/>
        </authorList>
    </citation>
    <scope>NUCLEOTIDE SEQUENCE [LARGE SCALE GENOMIC DNA]</scope>
    <source>
        <strain evidence="6 7">DSM 103428</strain>
    </source>
</reference>
<dbReference type="Proteomes" id="UP000295210">
    <property type="component" value="Unassembled WGS sequence"/>
</dbReference>
<dbReference type="SUPFAM" id="SSF49464">
    <property type="entry name" value="Carboxypeptidase regulatory domain-like"/>
    <property type="match status" value="1"/>
</dbReference>
<dbReference type="AlphaFoldDB" id="A0A4R1KWP8"/>
<dbReference type="GO" id="GO:0004180">
    <property type="term" value="F:carboxypeptidase activity"/>
    <property type="evidence" value="ECO:0007669"/>
    <property type="project" value="UniProtKB-KW"/>
</dbReference>
<proteinExistence type="predicted"/>
<sequence>MKPLAFATRLAGIVAILVLATSSFQQSFGQNAQGSIVGHVTDSTGAILPGAKVTAKNLTTNVARSYTTNATGDYVFVNMNPGTYQIAVGAAGFQSASSSNLVLEVDQTLRQNFSLKVGAATQEVTVTADAQMLQTDNETTGQVIQGDLIEKLPLNGRDFTNLLQIGVGTTITPGGIQKTGYVLHGLNPSFQEVSVNGAHADSISYSIDGVTDTDFFFSAPTNIPGELAIQEFKTENGQYGAEFGQGSVQVNVAIKSGTNQYHGSAYDFLQNNIFQPDSQQQIATNLLTGENVPTNLPFKQNQFGGTLGGPVSIPGLYNGKDRTFWFFSYDGGRHHQGTTPNAIVTPTAGERAGDFSDWPFPIYDPATTGMAPVTPNNPAGRIAFANNQIPLNRIDPTSAKIVNDFVAPNISSCTDLASGCKNFSQSVLNTIGTDTETFRIDQNFHNYDHVFFTGILSRDDTRNPSVQFGQSGQSFSRSSLFGLTWEHTFSSNTINQATLGYDRQHFFTGPDTANGPDLATQAGLNNSPNIPAYFDLPSVCFSNQYACIGGSSPYEQWDNIYQGVDTLTLIRGRHTLNMGIDFRRVNLKDRDSYNAMGVLNFNGQYTASNPTVAGGNLQDPTKGPYEGNAFADFMLGQTNSASGPPPLGSDLYWLWGNNYNLYFQDDFRVTSNLTVNAGLRWERPVSFHSIHNSGYAFNPAGQGSIEWADPNFTNPILAAGGNPNYLGCCVSNQLVHLDTKDFAPRIGFAYRPPASDKLVIRGGYGIFYDTYNRFYDGTQFDENSLYNFVAAPYLSTTGYEPQSTAQVRNLWTAPLTADQSFKLPSYQGPFGQVYWPYNHNPYNQQWTLDFEYALTPSLLVDAGYVGSHGVHESTQLLINVAFLPKVAGDPCNTLLDASQATGSNANCASDPNFQPIDTRQIWSNLPPTLYANANLLNSNYNALQLQLIQRPVHGLQYHVNYTYSKNMDESSGINNISGENNLIQDPHNVRTEYGPSAADQTHRIVATYSYELPAGKGHALDVHGLNWLIGGWTTSGIYQIATGFPFAVFGGISQDQTSNNWPGRFLANSTFAKPVGFHSSLSRYFDTSRYSQPELGRYGNSGKGPERTPYYTNFDASFGKDFTITERQHVLYRAEIFNLGSTWHSNTSLMFPDSTVTDQNFGSLLGSNPAIANANLFNPRIIQMGLQYTF</sequence>
<evidence type="ECO:0000259" key="5">
    <source>
        <dbReference type="Pfam" id="PF25183"/>
    </source>
</evidence>
<organism evidence="6 7">
    <name type="scientific">Acidipila rosea</name>
    <dbReference type="NCBI Taxonomy" id="768535"/>
    <lineage>
        <taxon>Bacteria</taxon>
        <taxon>Pseudomonadati</taxon>
        <taxon>Acidobacteriota</taxon>
        <taxon>Terriglobia</taxon>
        <taxon>Terriglobales</taxon>
        <taxon>Acidobacteriaceae</taxon>
        <taxon>Acidipila</taxon>
    </lineage>
</organism>
<dbReference type="Gene3D" id="2.40.170.20">
    <property type="entry name" value="TonB-dependent receptor, beta-barrel domain"/>
    <property type="match status" value="1"/>
</dbReference>
<evidence type="ECO:0000313" key="6">
    <source>
        <dbReference type="EMBL" id="TCK69715.1"/>
    </source>
</evidence>
<feature type="chain" id="PRO_5020367350" evidence="4">
    <location>
        <begin position="28"/>
        <end position="1190"/>
    </location>
</feature>
<dbReference type="RefSeq" id="WP_131999364.1">
    <property type="nucleotide sequence ID" value="NZ_SMGK01000008.1"/>
</dbReference>
<dbReference type="GO" id="GO:0009279">
    <property type="term" value="C:cell outer membrane"/>
    <property type="evidence" value="ECO:0007669"/>
    <property type="project" value="UniProtKB-SubCell"/>
</dbReference>